<dbReference type="GO" id="GO:0005886">
    <property type="term" value="C:plasma membrane"/>
    <property type="evidence" value="ECO:0007669"/>
    <property type="project" value="TreeGrafter"/>
</dbReference>
<dbReference type="CDD" id="cd00038">
    <property type="entry name" value="CAP_ED"/>
    <property type="match status" value="1"/>
</dbReference>
<dbReference type="EMBL" id="VSWD01000006">
    <property type="protein sequence ID" value="KAK3099583.1"/>
    <property type="molecule type" value="Genomic_DNA"/>
</dbReference>
<feature type="transmembrane region" description="Helical" evidence="10">
    <location>
        <begin position="220"/>
        <end position="238"/>
    </location>
</feature>
<organism evidence="12 13">
    <name type="scientific">Pinctada imbricata</name>
    <name type="common">Atlantic pearl-oyster</name>
    <name type="synonym">Pinctada martensii</name>
    <dbReference type="NCBI Taxonomy" id="66713"/>
    <lineage>
        <taxon>Eukaryota</taxon>
        <taxon>Metazoa</taxon>
        <taxon>Spiralia</taxon>
        <taxon>Lophotrochozoa</taxon>
        <taxon>Mollusca</taxon>
        <taxon>Bivalvia</taxon>
        <taxon>Autobranchia</taxon>
        <taxon>Pteriomorphia</taxon>
        <taxon>Pterioida</taxon>
        <taxon>Pterioidea</taxon>
        <taxon>Pteriidae</taxon>
        <taxon>Pinctada</taxon>
    </lineage>
</organism>
<feature type="transmembrane region" description="Helical" evidence="10">
    <location>
        <begin position="395"/>
        <end position="414"/>
    </location>
</feature>
<gene>
    <name evidence="12" type="ORF">FSP39_006505</name>
</gene>
<feature type="region of interest" description="Disordered" evidence="9">
    <location>
        <begin position="672"/>
        <end position="757"/>
    </location>
</feature>
<dbReference type="Pfam" id="PF00520">
    <property type="entry name" value="Ion_trans"/>
    <property type="match status" value="1"/>
</dbReference>
<evidence type="ECO:0000256" key="1">
    <source>
        <dbReference type="ARBA" id="ARBA00004141"/>
    </source>
</evidence>
<feature type="transmembrane region" description="Helical" evidence="10">
    <location>
        <begin position="361"/>
        <end position="383"/>
    </location>
</feature>
<dbReference type="GO" id="GO:0044877">
    <property type="term" value="F:protein-containing complex binding"/>
    <property type="evidence" value="ECO:0007669"/>
    <property type="project" value="TreeGrafter"/>
</dbReference>
<keyword evidence="2" id="KW-0813">Transport</keyword>
<keyword evidence="8" id="KW-0407">Ion channel</keyword>
<evidence type="ECO:0000256" key="10">
    <source>
        <dbReference type="SAM" id="Phobius"/>
    </source>
</evidence>
<dbReference type="SMART" id="SM00100">
    <property type="entry name" value="cNMP"/>
    <property type="match status" value="1"/>
</dbReference>
<dbReference type="Pfam" id="PF16526">
    <property type="entry name" value="CLZ"/>
    <property type="match status" value="1"/>
</dbReference>
<sequence length="757" mass="87329">MPLSKTKVAPEKENTSKPKDENKKTSEETKTDKNDAKKKEDTKKAPTLADKKMGGKWKTAIDEHIFSLRMRSKMTVMKFSLTHELCDAYGEMVIAQFTFFAKMGYNSNAAEKSPASKKLTRIVNAQQQAKKFRKASLKEPDPFLERFTVVSRAHTIEEVNWYFKDLFTRKFWKEVVLDPAEAGYYWWSFIACVSVMYNLIVVIMRASFYDQLNIPEFMKYWFIFDYICDGVYIFDMFIKSRIGFLEQGLLVRDTKRLAKVYLTSWKFIADIIAIIPLDFLYLAVGFEALLRLNKCLKVWRVGEFFQLAETHTNFPNLLRVINLILIIIVIIHWNGCIYFSISRALGFGSDGWAYPDTTQDTFSDFLMMYVYSYYWSCLTLTTIGDTPYPEHALEFTYCIVCSLMGVLIFATIFGNVGSLINEMDAARNEFQHKVDAVKRYMEIRQVSSSLQERVVKWFDYTWNNKQSVDDKAALEFLPEKLKAEIAIHVHLQTLRRVELFKDCEPGLLTELVLKLKLQVFSPGDYICRKGDIGKEMYIIKRGKLQVVSEDGKKIFVTLGAGAVFGEISILNIPGNKTGNRRTASVRSVGYSDLFCLSKLDLLDALTEYPDARKMLNEIGKQKLVKDGLIDEEAARREERKQQNLDKKIELIADAVDDLHNEVKRLIEKISKKKEEKESSMKKKSADKVDVSTEEPKKEDVKKEQPKDEKDDTKQAKSTITVKEVVPKKEEGIVDKDGKQKEGEKQDTISKEEKKEEK</sequence>
<keyword evidence="4 10" id="KW-1133">Transmembrane helix</keyword>
<evidence type="ECO:0000256" key="4">
    <source>
        <dbReference type="ARBA" id="ARBA00022989"/>
    </source>
</evidence>
<evidence type="ECO:0000256" key="7">
    <source>
        <dbReference type="ARBA" id="ARBA00023286"/>
    </source>
</evidence>
<dbReference type="GO" id="GO:0017071">
    <property type="term" value="C:intracellular cyclic nucleotide activated cation channel complex"/>
    <property type="evidence" value="ECO:0007669"/>
    <property type="project" value="TreeGrafter"/>
</dbReference>
<keyword evidence="3 10" id="KW-0812">Transmembrane</keyword>
<dbReference type="FunFam" id="1.10.287.630:FF:000001">
    <property type="entry name" value="Cyclic nucleotide-gated channel alpha 3"/>
    <property type="match status" value="1"/>
</dbReference>
<dbReference type="Gene3D" id="1.10.287.630">
    <property type="entry name" value="Helix hairpin bin"/>
    <property type="match status" value="1"/>
</dbReference>
<dbReference type="AlphaFoldDB" id="A0AA88YHN1"/>
<dbReference type="GO" id="GO:0030553">
    <property type="term" value="F:cGMP binding"/>
    <property type="evidence" value="ECO:0007669"/>
    <property type="project" value="TreeGrafter"/>
</dbReference>
<dbReference type="InterPro" id="IPR005821">
    <property type="entry name" value="Ion_trans_dom"/>
</dbReference>
<dbReference type="Gene3D" id="1.10.287.70">
    <property type="match status" value="1"/>
</dbReference>
<dbReference type="FunFam" id="1.10.287.70:FF:000072">
    <property type="entry name" value="Cyclic nucleotide gated channel beta 3"/>
    <property type="match status" value="1"/>
</dbReference>
<dbReference type="SUPFAM" id="SSF51206">
    <property type="entry name" value="cAMP-binding domain-like"/>
    <property type="match status" value="1"/>
</dbReference>
<evidence type="ECO:0000256" key="2">
    <source>
        <dbReference type="ARBA" id="ARBA00022448"/>
    </source>
</evidence>
<feature type="transmembrane region" description="Helical" evidence="10">
    <location>
        <begin position="267"/>
        <end position="290"/>
    </location>
</feature>
<feature type="compositionally biased region" description="Basic and acidic residues" evidence="9">
    <location>
        <begin position="8"/>
        <end position="52"/>
    </location>
</feature>
<dbReference type="GO" id="GO:0005223">
    <property type="term" value="F:intracellularly cGMP-activated cation channel activity"/>
    <property type="evidence" value="ECO:0007669"/>
    <property type="project" value="TreeGrafter"/>
</dbReference>
<dbReference type="PANTHER" id="PTHR45638:SF11">
    <property type="entry name" value="CYCLIC NUCLEOTIDE-GATED CATION CHANNEL SUBUNIT A"/>
    <property type="match status" value="1"/>
</dbReference>
<evidence type="ECO:0000256" key="6">
    <source>
        <dbReference type="ARBA" id="ARBA00023136"/>
    </source>
</evidence>
<feature type="compositionally biased region" description="Basic and acidic residues" evidence="9">
    <location>
        <begin position="724"/>
        <end position="757"/>
    </location>
</feature>
<dbReference type="PROSITE" id="PS50042">
    <property type="entry name" value="CNMP_BINDING_3"/>
    <property type="match status" value="1"/>
</dbReference>
<dbReference type="InterPro" id="IPR050866">
    <property type="entry name" value="CNG_cation_channel"/>
</dbReference>
<dbReference type="Proteomes" id="UP001186944">
    <property type="component" value="Unassembled WGS sequence"/>
</dbReference>
<evidence type="ECO:0000259" key="11">
    <source>
        <dbReference type="PROSITE" id="PS50042"/>
    </source>
</evidence>
<feature type="transmembrane region" description="Helical" evidence="10">
    <location>
        <begin position="184"/>
        <end position="208"/>
    </location>
</feature>
<dbReference type="FunFam" id="2.60.120.10:FF:000002">
    <property type="entry name" value="Cyclic nucleotide gated channel alpha 1a"/>
    <property type="match status" value="1"/>
</dbReference>
<dbReference type="InterPro" id="IPR018490">
    <property type="entry name" value="cNMP-bd_dom_sf"/>
</dbReference>
<comment type="caution">
    <text evidence="12">The sequence shown here is derived from an EMBL/GenBank/DDBJ whole genome shotgun (WGS) entry which is preliminary data.</text>
</comment>
<evidence type="ECO:0000256" key="8">
    <source>
        <dbReference type="ARBA" id="ARBA00023303"/>
    </source>
</evidence>
<proteinExistence type="predicted"/>
<feature type="transmembrane region" description="Helical" evidence="10">
    <location>
        <begin position="320"/>
        <end position="341"/>
    </location>
</feature>
<evidence type="ECO:0000256" key="9">
    <source>
        <dbReference type="SAM" id="MobiDB-lite"/>
    </source>
</evidence>
<reference evidence="12" key="1">
    <citation type="submission" date="2019-08" db="EMBL/GenBank/DDBJ databases">
        <title>The improved chromosome-level genome for the pearl oyster Pinctada fucata martensii using PacBio sequencing and Hi-C.</title>
        <authorList>
            <person name="Zheng Z."/>
        </authorList>
    </citation>
    <scope>NUCLEOTIDE SEQUENCE</scope>
    <source>
        <strain evidence="12">ZZ-2019</strain>
        <tissue evidence="12">Adductor muscle</tissue>
    </source>
</reference>
<evidence type="ECO:0000256" key="3">
    <source>
        <dbReference type="ARBA" id="ARBA00022692"/>
    </source>
</evidence>
<feature type="compositionally biased region" description="Basic and acidic residues" evidence="9">
    <location>
        <begin position="672"/>
        <end position="714"/>
    </location>
</feature>
<dbReference type="InterPro" id="IPR000595">
    <property type="entry name" value="cNMP-bd_dom"/>
</dbReference>
<dbReference type="Gene3D" id="2.60.120.10">
    <property type="entry name" value="Jelly Rolls"/>
    <property type="match status" value="1"/>
</dbReference>
<keyword evidence="5" id="KW-0406">Ion transport</keyword>
<dbReference type="Pfam" id="PF00027">
    <property type="entry name" value="cNMP_binding"/>
    <property type="match status" value="1"/>
</dbReference>
<dbReference type="GO" id="GO:0005222">
    <property type="term" value="F:intracellularly cAMP-activated cation channel activity"/>
    <property type="evidence" value="ECO:0007669"/>
    <property type="project" value="TreeGrafter"/>
</dbReference>
<dbReference type="PROSITE" id="PS00888">
    <property type="entry name" value="CNMP_BINDING_1"/>
    <property type="match status" value="1"/>
</dbReference>
<feature type="region of interest" description="Disordered" evidence="9">
    <location>
        <begin position="1"/>
        <end position="52"/>
    </location>
</feature>
<keyword evidence="13" id="KW-1185">Reference proteome</keyword>
<name>A0AA88YHN1_PINIB</name>
<dbReference type="PROSITE" id="PS00889">
    <property type="entry name" value="CNMP_BINDING_2"/>
    <property type="match status" value="1"/>
</dbReference>
<evidence type="ECO:0000313" key="12">
    <source>
        <dbReference type="EMBL" id="KAK3099583.1"/>
    </source>
</evidence>
<dbReference type="PANTHER" id="PTHR45638">
    <property type="entry name" value="CYCLIC NUCLEOTIDE-GATED CATION CHANNEL SUBUNIT A"/>
    <property type="match status" value="1"/>
</dbReference>
<evidence type="ECO:0000256" key="5">
    <source>
        <dbReference type="ARBA" id="ARBA00023065"/>
    </source>
</evidence>
<protein>
    <recommendedName>
        <fullName evidence="11">Cyclic nucleotide-binding domain-containing protein</fullName>
    </recommendedName>
</protein>
<comment type="subcellular location">
    <subcellularLocation>
        <location evidence="1">Membrane</location>
        <topology evidence="1">Multi-pass membrane protein</topology>
    </subcellularLocation>
</comment>
<evidence type="ECO:0000313" key="13">
    <source>
        <dbReference type="Proteomes" id="UP001186944"/>
    </source>
</evidence>
<accession>A0AA88YHN1</accession>
<dbReference type="SUPFAM" id="SSF81324">
    <property type="entry name" value="Voltage-gated potassium channels"/>
    <property type="match status" value="1"/>
</dbReference>
<dbReference type="InterPro" id="IPR014710">
    <property type="entry name" value="RmlC-like_jellyroll"/>
</dbReference>
<keyword evidence="7" id="KW-1071">Ligand-gated ion channel</keyword>
<keyword evidence="6 10" id="KW-0472">Membrane</keyword>
<dbReference type="InterPro" id="IPR032406">
    <property type="entry name" value="CLZ_dom"/>
</dbReference>
<dbReference type="InterPro" id="IPR018488">
    <property type="entry name" value="cNMP-bd_CS"/>
</dbReference>
<feature type="domain" description="Cyclic nucleotide-binding" evidence="11">
    <location>
        <begin position="499"/>
        <end position="622"/>
    </location>
</feature>